<gene>
    <name evidence="1" type="ORF">RND81_05G173200</name>
</gene>
<accession>A0AAW1KYR2</accession>
<organism evidence="1 2">
    <name type="scientific">Saponaria officinalis</name>
    <name type="common">Common soapwort</name>
    <name type="synonym">Lychnis saponaria</name>
    <dbReference type="NCBI Taxonomy" id="3572"/>
    <lineage>
        <taxon>Eukaryota</taxon>
        <taxon>Viridiplantae</taxon>
        <taxon>Streptophyta</taxon>
        <taxon>Embryophyta</taxon>
        <taxon>Tracheophyta</taxon>
        <taxon>Spermatophyta</taxon>
        <taxon>Magnoliopsida</taxon>
        <taxon>eudicotyledons</taxon>
        <taxon>Gunneridae</taxon>
        <taxon>Pentapetalae</taxon>
        <taxon>Caryophyllales</taxon>
        <taxon>Caryophyllaceae</taxon>
        <taxon>Caryophylleae</taxon>
        <taxon>Saponaria</taxon>
    </lineage>
</organism>
<name>A0AAW1KYR2_SAPOF</name>
<sequence length="108" mass="12361">MGLCHLPSHPLPPSSHLLCSSTNQSAITPQQFFRQPSETSVNQWVHLHIIVLLPYLLLNGSPCKRSPPLFNLLIFYNIEVNFSYLQKKVSLISKIYFAGEFERTFCIN</sequence>
<evidence type="ECO:0000313" key="2">
    <source>
        <dbReference type="Proteomes" id="UP001443914"/>
    </source>
</evidence>
<dbReference type="Proteomes" id="UP001443914">
    <property type="component" value="Unassembled WGS sequence"/>
</dbReference>
<proteinExistence type="predicted"/>
<evidence type="ECO:0000313" key="1">
    <source>
        <dbReference type="EMBL" id="KAK9725843.1"/>
    </source>
</evidence>
<comment type="caution">
    <text evidence="1">The sequence shown here is derived from an EMBL/GenBank/DDBJ whole genome shotgun (WGS) entry which is preliminary data.</text>
</comment>
<protein>
    <submittedName>
        <fullName evidence="1">Uncharacterized protein</fullName>
    </submittedName>
</protein>
<dbReference type="AlphaFoldDB" id="A0AAW1KYR2"/>
<dbReference type="EMBL" id="JBDFQZ010000005">
    <property type="protein sequence ID" value="KAK9725843.1"/>
    <property type="molecule type" value="Genomic_DNA"/>
</dbReference>
<reference evidence="1" key="1">
    <citation type="submission" date="2024-03" db="EMBL/GenBank/DDBJ databases">
        <title>WGS assembly of Saponaria officinalis var. Norfolk2.</title>
        <authorList>
            <person name="Jenkins J."/>
            <person name="Shu S."/>
            <person name="Grimwood J."/>
            <person name="Barry K."/>
            <person name="Goodstein D."/>
            <person name="Schmutz J."/>
            <person name="Leebens-Mack J."/>
            <person name="Osbourn A."/>
        </authorList>
    </citation>
    <scope>NUCLEOTIDE SEQUENCE [LARGE SCALE GENOMIC DNA]</scope>
    <source>
        <strain evidence="1">JIC</strain>
    </source>
</reference>
<keyword evidence="2" id="KW-1185">Reference proteome</keyword>